<evidence type="ECO:0000259" key="4">
    <source>
        <dbReference type="Pfam" id="PF08241"/>
    </source>
</evidence>
<dbReference type="OrthoDB" id="9793723at2"/>
<dbReference type="PANTHER" id="PTHR13090">
    <property type="entry name" value="ARGININE-HYDROXYLASE NDUFAF5, MITOCHONDRIAL"/>
    <property type="match status" value="1"/>
</dbReference>
<evidence type="ECO:0000256" key="3">
    <source>
        <dbReference type="SAM" id="MobiDB-lite"/>
    </source>
</evidence>
<feature type="domain" description="Methyltransferase type 11" evidence="4">
    <location>
        <begin position="70"/>
        <end position="117"/>
    </location>
</feature>
<evidence type="ECO:0000313" key="6">
    <source>
        <dbReference type="Proteomes" id="UP000220836"/>
    </source>
</evidence>
<dbReference type="AlphaFoldDB" id="A0A238L313"/>
<keyword evidence="1" id="KW-0489">Methyltransferase</keyword>
<accession>A0A238L313</accession>
<organism evidence="5 6">
    <name type="scientific">Pelagimonas varians</name>
    <dbReference type="NCBI Taxonomy" id="696760"/>
    <lineage>
        <taxon>Bacteria</taxon>
        <taxon>Pseudomonadati</taxon>
        <taxon>Pseudomonadota</taxon>
        <taxon>Alphaproteobacteria</taxon>
        <taxon>Rhodobacterales</taxon>
        <taxon>Roseobacteraceae</taxon>
        <taxon>Pelagimonas</taxon>
    </lineage>
</organism>
<sequence>MTQTPRLTDRQALIRNRTRALRDHPALFLHETALDDVQDRLLMVNRTFTDVAIVTPFPQIWATEFPDATLISDDEVLDLKEGAHDLVIHALALQWADDPVGQLIQCRRALRPDGLFLGLTFGGETLHELRAALGQAEVEVTGGLSPRVAPMGEIRDLGALLQRAGLNLPVADAAALNVTYQSPLHLMRELRAMGETNALHGRLRRPTRRAVLMRAMEIYAETYASDDGRIPATFEMITLTGWSPDESQPKPLRPGSASQRLADALGTIEKPLND</sequence>
<dbReference type="Gene3D" id="3.40.50.150">
    <property type="entry name" value="Vaccinia Virus protein VP39"/>
    <property type="match status" value="1"/>
</dbReference>
<dbReference type="PANTHER" id="PTHR13090:SF1">
    <property type="entry name" value="ARGININE-HYDROXYLASE NDUFAF5, MITOCHONDRIAL"/>
    <property type="match status" value="1"/>
</dbReference>
<dbReference type="GO" id="GO:0032259">
    <property type="term" value="P:methylation"/>
    <property type="evidence" value="ECO:0007669"/>
    <property type="project" value="UniProtKB-KW"/>
</dbReference>
<feature type="region of interest" description="Disordered" evidence="3">
    <location>
        <begin position="241"/>
        <end position="274"/>
    </location>
</feature>
<dbReference type="InterPro" id="IPR050602">
    <property type="entry name" value="Malonyl-ACP_OMT"/>
</dbReference>
<dbReference type="Proteomes" id="UP000220836">
    <property type="component" value="Unassembled WGS sequence"/>
</dbReference>
<gene>
    <name evidence="5" type="ORF">PEV8663_04225</name>
</gene>
<reference evidence="5 6" key="1">
    <citation type="submission" date="2017-05" db="EMBL/GenBank/DDBJ databases">
        <authorList>
            <person name="Song R."/>
            <person name="Chenine A.L."/>
            <person name="Ruprecht R.M."/>
        </authorList>
    </citation>
    <scope>NUCLEOTIDE SEQUENCE [LARGE SCALE GENOMIC DNA]</scope>
    <source>
        <strain evidence="5 6">CECT 8663</strain>
    </source>
</reference>
<dbReference type="EMBL" id="FXYH01000021">
    <property type="protein sequence ID" value="SMX49463.1"/>
    <property type="molecule type" value="Genomic_DNA"/>
</dbReference>
<evidence type="ECO:0000256" key="2">
    <source>
        <dbReference type="ARBA" id="ARBA00022679"/>
    </source>
</evidence>
<evidence type="ECO:0000313" key="5">
    <source>
        <dbReference type="EMBL" id="SMX49463.1"/>
    </source>
</evidence>
<dbReference type="RefSeq" id="WP_097806640.1">
    <property type="nucleotide sequence ID" value="NZ_FXYH01000021.1"/>
</dbReference>
<evidence type="ECO:0000256" key="1">
    <source>
        <dbReference type="ARBA" id="ARBA00022603"/>
    </source>
</evidence>
<name>A0A238L313_9RHOB</name>
<dbReference type="SUPFAM" id="SSF53335">
    <property type="entry name" value="S-adenosyl-L-methionine-dependent methyltransferases"/>
    <property type="match status" value="1"/>
</dbReference>
<keyword evidence="6" id="KW-1185">Reference proteome</keyword>
<dbReference type="GO" id="GO:0008757">
    <property type="term" value="F:S-adenosylmethionine-dependent methyltransferase activity"/>
    <property type="evidence" value="ECO:0007669"/>
    <property type="project" value="InterPro"/>
</dbReference>
<protein>
    <submittedName>
        <fullName evidence="5">Biotin biosynthesis protein BioC</fullName>
    </submittedName>
</protein>
<keyword evidence="2" id="KW-0808">Transferase</keyword>
<dbReference type="InterPro" id="IPR029063">
    <property type="entry name" value="SAM-dependent_MTases_sf"/>
</dbReference>
<dbReference type="InterPro" id="IPR013216">
    <property type="entry name" value="Methyltransf_11"/>
</dbReference>
<proteinExistence type="predicted"/>
<dbReference type="Pfam" id="PF08241">
    <property type="entry name" value="Methyltransf_11"/>
    <property type="match status" value="1"/>
</dbReference>